<evidence type="ECO:0000313" key="3">
    <source>
        <dbReference type="Proteomes" id="UP001174677"/>
    </source>
</evidence>
<protein>
    <submittedName>
        <fullName evidence="2">Uncharacterized protein</fullName>
    </submittedName>
</protein>
<evidence type="ECO:0000313" key="2">
    <source>
        <dbReference type="EMBL" id="KAJ9154245.1"/>
    </source>
</evidence>
<sequence>MSTSLSVISSNLKKKTIPFYTPNSITTKPPNHPSLVLSSAFSKGKILNSPLHDKPNLISLVSRLLLVNDQSNYPPEIPGKSPPEFPRRSNSPPSIPPEVPELPNAPEIETGPPEVETQPPNIPEVPTPGPDYSVPRLPTPPTPPDIPLPPPGTPRPSPPDQLPPRLPLDPDILPPLTHPPPDIPPPQIKPPPEPYVSFVF</sequence>
<name>A0ABQ9L0A0_HEVBR</name>
<feature type="compositionally biased region" description="Pro residues" evidence="1">
    <location>
        <begin position="75"/>
        <end position="84"/>
    </location>
</feature>
<organism evidence="2 3">
    <name type="scientific">Hevea brasiliensis</name>
    <name type="common">Para rubber tree</name>
    <name type="synonym">Siphonia brasiliensis</name>
    <dbReference type="NCBI Taxonomy" id="3981"/>
    <lineage>
        <taxon>Eukaryota</taxon>
        <taxon>Viridiplantae</taxon>
        <taxon>Streptophyta</taxon>
        <taxon>Embryophyta</taxon>
        <taxon>Tracheophyta</taxon>
        <taxon>Spermatophyta</taxon>
        <taxon>Magnoliopsida</taxon>
        <taxon>eudicotyledons</taxon>
        <taxon>Gunneridae</taxon>
        <taxon>Pentapetalae</taxon>
        <taxon>rosids</taxon>
        <taxon>fabids</taxon>
        <taxon>Malpighiales</taxon>
        <taxon>Euphorbiaceae</taxon>
        <taxon>Crotonoideae</taxon>
        <taxon>Micrandreae</taxon>
        <taxon>Hevea</taxon>
    </lineage>
</organism>
<proteinExistence type="predicted"/>
<feature type="compositionally biased region" description="Pro residues" evidence="1">
    <location>
        <begin position="137"/>
        <end position="194"/>
    </location>
</feature>
<accession>A0ABQ9L0A0</accession>
<dbReference type="Proteomes" id="UP001174677">
    <property type="component" value="Chromosome 15"/>
</dbReference>
<feature type="compositionally biased region" description="Pro residues" evidence="1">
    <location>
        <begin position="120"/>
        <end position="129"/>
    </location>
</feature>
<feature type="region of interest" description="Disordered" evidence="1">
    <location>
        <begin position="72"/>
        <end position="200"/>
    </location>
</feature>
<comment type="caution">
    <text evidence="2">The sequence shown here is derived from an EMBL/GenBank/DDBJ whole genome shotgun (WGS) entry which is preliminary data.</text>
</comment>
<keyword evidence="3" id="KW-1185">Reference proteome</keyword>
<dbReference type="EMBL" id="JARPOI010000015">
    <property type="protein sequence ID" value="KAJ9154245.1"/>
    <property type="molecule type" value="Genomic_DNA"/>
</dbReference>
<evidence type="ECO:0000256" key="1">
    <source>
        <dbReference type="SAM" id="MobiDB-lite"/>
    </source>
</evidence>
<gene>
    <name evidence="2" type="ORF">P3X46_027601</name>
</gene>
<reference evidence="2 3" key="1">
    <citation type="journal article" date="2023" name="Plant Biotechnol. J.">
        <title>Chromosome-level wild Hevea brasiliensis genome provides new tools for genomic-assisted breeding and valuable loci to elevate rubber yield.</title>
        <authorList>
            <person name="Cheng H."/>
            <person name="Song X."/>
            <person name="Hu Y."/>
            <person name="Wu T."/>
            <person name="Yang Q."/>
            <person name="An Z."/>
            <person name="Feng S."/>
            <person name="Deng Z."/>
            <person name="Wu W."/>
            <person name="Zeng X."/>
            <person name="Tu M."/>
            <person name="Wang X."/>
            <person name="Huang H."/>
        </authorList>
    </citation>
    <scope>NUCLEOTIDE SEQUENCE [LARGE SCALE GENOMIC DNA]</scope>
    <source>
        <strain evidence="2">MT/VB/25A 57/8</strain>
    </source>
</reference>